<reference evidence="8 9" key="1">
    <citation type="submission" date="2019-03" db="EMBL/GenBank/DDBJ databases">
        <title>Draft genome sequences of novel Actinobacteria.</title>
        <authorList>
            <person name="Sahin N."/>
            <person name="Ay H."/>
            <person name="Saygin H."/>
        </authorList>
    </citation>
    <scope>NUCLEOTIDE SEQUENCE [LARGE SCALE GENOMIC DNA]</scope>
    <source>
        <strain evidence="8 9">5K138</strain>
    </source>
</reference>
<dbReference type="InterPro" id="IPR017941">
    <property type="entry name" value="Rieske_2Fe-2S"/>
</dbReference>
<evidence type="ECO:0000256" key="6">
    <source>
        <dbReference type="ARBA" id="ARBA00023063"/>
    </source>
</evidence>
<dbReference type="PANTHER" id="PTHR40562">
    <property type="match status" value="1"/>
</dbReference>
<dbReference type="AlphaFoldDB" id="A0A4R5CJB4"/>
<dbReference type="NCBIfam" id="TIGR02378">
    <property type="entry name" value="nirD_assim_sml"/>
    <property type="match status" value="1"/>
</dbReference>
<dbReference type="PROSITE" id="PS51296">
    <property type="entry name" value="RIESKE"/>
    <property type="match status" value="1"/>
</dbReference>
<keyword evidence="9" id="KW-1185">Reference proteome</keyword>
<proteinExistence type="predicted"/>
<dbReference type="GO" id="GO:0046872">
    <property type="term" value="F:metal ion binding"/>
    <property type="evidence" value="ECO:0007669"/>
    <property type="project" value="UniProtKB-KW"/>
</dbReference>
<dbReference type="PROSITE" id="PS51300">
    <property type="entry name" value="NIRD"/>
    <property type="match status" value="1"/>
</dbReference>
<name>A0A4R5CJB4_9ACTN</name>
<comment type="caution">
    <text evidence="8">The sequence shown here is derived from an EMBL/GenBank/DDBJ whole genome shotgun (WGS) entry which is preliminary data.</text>
</comment>
<dbReference type="EMBL" id="SMKZ01000051">
    <property type="protein sequence ID" value="TDE00322.1"/>
    <property type="molecule type" value="Genomic_DNA"/>
</dbReference>
<keyword evidence="6" id="KW-0534">Nitrate assimilation</keyword>
<dbReference type="PANTHER" id="PTHR40562:SF1">
    <property type="entry name" value="NITRITE REDUCTASE (NADH) SMALL SUBUNIT"/>
    <property type="match status" value="1"/>
</dbReference>
<organism evidence="8 9">
    <name type="scientific">Jiangella asiatica</name>
    <dbReference type="NCBI Taxonomy" id="2530372"/>
    <lineage>
        <taxon>Bacteria</taxon>
        <taxon>Bacillati</taxon>
        <taxon>Actinomycetota</taxon>
        <taxon>Actinomycetes</taxon>
        <taxon>Jiangellales</taxon>
        <taxon>Jiangellaceae</taxon>
        <taxon>Jiangella</taxon>
    </lineage>
</organism>
<dbReference type="InterPro" id="IPR017881">
    <property type="entry name" value="NirD"/>
</dbReference>
<dbReference type="Gene3D" id="2.102.10.10">
    <property type="entry name" value="Rieske [2Fe-2S] iron-sulphur domain"/>
    <property type="match status" value="1"/>
</dbReference>
<protein>
    <submittedName>
        <fullName evidence="8">Nitrite reductase small subunit NirD</fullName>
    </submittedName>
</protein>
<dbReference type="OrthoDB" id="3213360at2"/>
<evidence type="ECO:0000256" key="2">
    <source>
        <dbReference type="ARBA" id="ARBA00022723"/>
    </source>
</evidence>
<dbReference type="Proteomes" id="UP000294739">
    <property type="component" value="Unassembled WGS sequence"/>
</dbReference>
<dbReference type="GO" id="GO:0042128">
    <property type="term" value="P:nitrate assimilation"/>
    <property type="evidence" value="ECO:0007669"/>
    <property type="project" value="UniProtKB-KW"/>
</dbReference>
<evidence type="ECO:0000259" key="7">
    <source>
        <dbReference type="PROSITE" id="PS51296"/>
    </source>
</evidence>
<dbReference type="InParanoid" id="A0A4R5CJB4"/>
<evidence type="ECO:0000256" key="3">
    <source>
        <dbReference type="ARBA" id="ARBA00023002"/>
    </source>
</evidence>
<keyword evidence="2" id="KW-0479">Metal-binding</keyword>
<dbReference type="GO" id="GO:0016705">
    <property type="term" value="F:oxidoreductase activity, acting on paired donors, with incorporation or reduction of molecular oxygen"/>
    <property type="evidence" value="ECO:0007669"/>
    <property type="project" value="UniProtKB-ARBA"/>
</dbReference>
<evidence type="ECO:0000256" key="5">
    <source>
        <dbReference type="ARBA" id="ARBA00023014"/>
    </source>
</evidence>
<feature type="domain" description="Rieske" evidence="7">
    <location>
        <begin position="9"/>
        <end position="110"/>
    </location>
</feature>
<keyword evidence="4" id="KW-0408">Iron</keyword>
<evidence type="ECO:0000256" key="1">
    <source>
        <dbReference type="ARBA" id="ARBA00022714"/>
    </source>
</evidence>
<keyword evidence="5" id="KW-0411">Iron-sulfur</keyword>
<evidence type="ECO:0000313" key="9">
    <source>
        <dbReference type="Proteomes" id="UP000294739"/>
    </source>
</evidence>
<dbReference type="RefSeq" id="WP_131899954.1">
    <property type="nucleotide sequence ID" value="NZ_SMKZ01000051.1"/>
</dbReference>
<accession>A0A4R5CJB4</accession>
<evidence type="ECO:0000256" key="4">
    <source>
        <dbReference type="ARBA" id="ARBA00023004"/>
    </source>
</evidence>
<dbReference type="CDD" id="cd03529">
    <property type="entry name" value="Rieske_NirD"/>
    <property type="match status" value="1"/>
</dbReference>
<keyword evidence="3" id="KW-0560">Oxidoreductase</keyword>
<dbReference type="SUPFAM" id="SSF50022">
    <property type="entry name" value="ISP domain"/>
    <property type="match status" value="1"/>
</dbReference>
<dbReference type="InterPro" id="IPR012748">
    <property type="entry name" value="Rieske-like_NirD"/>
</dbReference>
<dbReference type="GO" id="GO:0004497">
    <property type="term" value="F:monooxygenase activity"/>
    <property type="evidence" value="ECO:0007669"/>
    <property type="project" value="UniProtKB-ARBA"/>
</dbReference>
<dbReference type="GO" id="GO:0051537">
    <property type="term" value="F:2 iron, 2 sulfur cluster binding"/>
    <property type="evidence" value="ECO:0007669"/>
    <property type="project" value="UniProtKB-KW"/>
</dbReference>
<evidence type="ECO:0000313" key="8">
    <source>
        <dbReference type="EMBL" id="TDE00322.1"/>
    </source>
</evidence>
<dbReference type="InterPro" id="IPR036922">
    <property type="entry name" value="Rieske_2Fe-2S_sf"/>
</dbReference>
<dbReference type="Pfam" id="PF13806">
    <property type="entry name" value="Rieske_2"/>
    <property type="match status" value="1"/>
</dbReference>
<gene>
    <name evidence="8" type="primary">nirD</name>
    <name evidence="8" type="ORF">E1269_25710</name>
</gene>
<sequence length="113" mass="12104">MTMLDVRTWTAVCRYDLLQPERGAAALVGDVQVALFRTHDGAVHALSNRDPFSGAQVLSRGIVGTRGDVPTVASPMHKQVFDLRTGVCLDEPDTAVAVFGVRVRDGVVEVSSP</sequence>
<dbReference type="GO" id="GO:0008942">
    <property type="term" value="F:nitrite reductase [NAD(P)H] activity"/>
    <property type="evidence" value="ECO:0007669"/>
    <property type="project" value="InterPro"/>
</dbReference>
<keyword evidence="1" id="KW-0001">2Fe-2S</keyword>